<gene>
    <name evidence="2" type="ORF">SAMN05421538_11724</name>
</gene>
<dbReference type="Pfam" id="PF02371">
    <property type="entry name" value="Transposase_20"/>
    <property type="match status" value="1"/>
</dbReference>
<accession>A0A1G7H541</accession>
<dbReference type="PANTHER" id="PTHR33055:SF3">
    <property type="entry name" value="PUTATIVE TRANSPOSASE FOR IS117-RELATED"/>
    <property type="match status" value="1"/>
</dbReference>
<evidence type="ECO:0000313" key="2">
    <source>
        <dbReference type="EMBL" id="SDE95542.1"/>
    </source>
</evidence>
<dbReference type="PANTHER" id="PTHR33055">
    <property type="entry name" value="TRANSPOSASE FOR INSERTION SEQUENCE ELEMENT IS1111A"/>
    <property type="match status" value="1"/>
</dbReference>
<organism evidence="2 3">
    <name type="scientific">Paracoccus isoporae</name>
    <dbReference type="NCBI Taxonomy" id="591205"/>
    <lineage>
        <taxon>Bacteria</taxon>
        <taxon>Pseudomonadati</taxon>
        <taxon>Pseudomonadota</taxon>
        <taxon>Alphaproteobacteria</taxon>
        <taxon>Rhodobacterales</taxon>
        <taxon>Paracoccaceae</taxon>
        <taxon>Paracoccus</taxon>
    </lineage>
</organism>
<proteinExistence type="predicted"/>
<dbReference type="GO" id="GO:0003677">
    <property type="term" value="F:DNA binding"/>
    <property type="evidence" value="ECO:0007669"/>
    <property type="project" value="InterPro"/>
</dbReference>
<dbReference type="InterPro" id="IPR003346">
    <property type="entry name" value="Transposase_20"/>
</dbReference>
<dbReference type="Proteomes" id="UP000199344">
    <property type="component" value="Unassembled WGS sequence"/>
</dbReference>
<dbReference type="GO" id="GO:0006313">
    <property type="term" value="P:DNA transposition"/>
    <property type="evidence" value="ECO:0007669"/>
    <property type="project" value="InterPro"/>
</dbReference>
<name>A0A1G7H541_9RHOB</name>
<reference evidence="2 3" key="1">
    <citation type="submission" date="2016-10" db="EMBL/GenBank/DDBJ databases">
        <authorList>
            <person name="de Groot N.N."/>
        </authorList>
    </citation>
    <scope>NUCLEOTIDE SEQUENCE [LARGE SCALE GENOMIC DNA]</scope>
    <source>
        <strain evidence="2 3">DSM 22220</strain>
    </source>
</reference>
<protein>
    <submittedName>
        <fullName evidence="2">Transposase IS116/IS110/IS902 family protein</fullName>
    </submittedName>
</protein>
<dbReference type="GO" id="GO:0004803">
    <property type="term" value="F:transposase activity"/>
    <property type="evidence" value="ECO:0007669"/>
    <property type="project" value="InterPro"/>
</dbReference>
<dbReference type="InterPro" id="IPR047650">
    <property type="entry name" value="Transpos_IS110"/>
</dbReference>
<dbReference type="AlphaFoldDB" id="A0A1G7H541"/>
<sequence>MKARASILDQIKVLDRRLSALARATPVVRRFMTAPGVGVITALSVASVFDDASRVRRSSSAGAYLGLTPRRYESGETSRNGRLYEAATTLLTRNLRFSTLKAWGMKLAKVSGFKKARVAVARKLAVILHAMWKTNTPFRWSPVDA</sequence>
<feature type="domain" description="Transposase IS116/IS110/IS902 C-terminal" evidence="1">
    <location>
        <begin position="29"/>
        <end position="91"/>
    </location>
</feature>
<keyword evidence="3" id="KW-1185">Reference proteome</keyword>
<evidence type="ECO:0000259" key="1">
    <source>
        <dbReference type="Pfam" id="PF02371"/>
    </source>
</evidence>
<dbReference type="EMBL" id="FNAH01000017">
    <property type="protein sequence ID" value="SDE95542.1"/>
    <property type="molecule type" value="Genomic_DNA"/>
</dbReference>
<dbReference type="RefSeq" id="WP_245727386.1">
    <property type="nucleotide sequence ID" value="NZ_FNAH01000017.1"/>
</dbReference>
<evidence type="ECO:0000313" key="3">
    <source>
        <dbReference type="Proteomes" id="UP000199344"/>
    </source>
</evidence>